<dbReference type="STRING" id="1071381.G8BTM4"/>
<feature type="compositionally biased region" description="Low complexity" evidence="3">
    <location>
        <begin position="194"/>
        <end position="221"/>
    </location>
</feature>
<dbReference type="OMA" id="NEFGPIK"/>
<dbReference type="InterPro" id="IPR012677">
    <property type="entry name" value="Nucleotide-bd_a/b_plait_sf"/>
</dbReference>
<dbReference type="InterPro" id="IPR035979">
    <property type="entry name" value="RBD_domain_sf"/>
</dbReference>
<dbReference type="GO" id="GO:0003729">
    <property type="term" value="F:mRNA binding"/>
    <property type="evidence" value="ECO:0007669"/>
    <property type="project" value="TreeGrafter"/>
</dbReference>
<dbReference type="PROSITE" id="PS50102">
    <property type="entry name" value="RRM"/>
    <property type="match status" value="1"/>
</dbReference>
<dbReference type="KEGG" id="tpf:TPHA_0E01590"/>
<accession>G8BTM4</accession>
<dbReference type="Proteomes" id="UP000005666">
    <property type="component" value="Chromosome 5"/>
</dbReference>
<evidence type="ECO:0000313" key="5">
    <source>
        <dbReference type="EMBL" id="CCE63252.1"/>
    </source>
</evidence>
<dbReference type="GO" id="GO:0006406">
    <property type="term" value="P:mRNA export from nucleus"/>
    <property type="evidence" value="ECO:0007669"/>
    <property type="project" value="EnsemblFungi"/>
</dbReference>
<reference evidence="5 6" key="1">
    <citation type="journal article" date="2011" name="Proc. Natl. Acad. Sci. U.S.A.">
        <title>Evolutionary erosion of yeast sex chromosomes by mating-type switching accidents.</title>
        <authorList>
            <person name="Gordon J.L."/>
            <person name="Armisen D."/>
            <person name="Proux-Wera E."/>
            <person name="Oheigeartaigh S.S."/>
            <person name="Byrne K.P."/>
            <person name="Wolfe K.H."/>
        </authorList>
    </citation>
    <scope>NUCLEOTIDE SEQUENCE [LARGE SCALE GENOMIC DNA]</scope>
    <source>
        <strain evidence="6">ATCC 24235 / CBS 4417 / NBRC 1672 / NRRL Y-8282 / UCD 70-5</strain>
    </source>
</reference>
<name>G8BTM4_TETPH</name>
<dbReference type="RefSeq" id="XP_003685686.1">
    <property type="nucleotide sequence ID" value="XM_003685638.1"/>
</dbReference>
<keyword evidence="1 2" id="KW-0694">RNA-binding</keyword>
<feature type="domain" description="RRM" evidence="4">
    <location>
        <begin position="80"/>
        <end position="150"/>
    </location>
</feature>
<gene>
    <name evidence="5" type="primary">TPHA0E01590</name>
    <name evidence="5" type="ordered locus">TPHA_0E01590</name>
</gene>
<evidence type="ECO:0000256" key="3">
    <source>
        <dbReference type="SAM" id="MobiDB-lite"/>
    </source>
</evidence>
<dbReference type="EMBL" id="HE612860">
    <property type="protein sequence ID" value="CCE63252.1"/>
    <property type="molecule type" value="Genomic_DNA"/>
</dbReference>
<dbReference type="GeneID" id="11531494"/>
<dbReference type="OrthoDB" id="346839at2759"/>
<dbReference type="SUPFAM" id="SSF54928">
    <property type="entry name" value="RNA-binding domain, RBD"/>
    <property type="match status" value="1"/>
</dbReference>
<dbReference type="InterPro" id="IPR000504">
    <property type="entry name" value="RRM_dom"/>
</dbReference>
<keyword evidence="6" id="KW-1185">Reference proteome</keyword>
<dbReference type="GO" id="GO:0006283">
    <property type="term" value="P:transcription-coupled nucleotide-excision repair"/>
    <property type="evidence" value="ECO:0007669"/>
    <property type="project" value="EnsemblFungi"/>
</dbReference>
<evidence type="ECO:0000256" key="1">
    <source>
        <dbReference type="ARBA" id="ARBA00022884"/>
    </source>
</evidence>
<dbReference type="GO" id="GO:1990119">
    <property type="term" value="F:RNA helicase inhibitor activity"/>
    <property type="evidence" value="ECO:0007669"/>
    <property type="project" value="EnsemblFungi"/>
</dbReference>
<sequence length="252" mass="28104">MSAALDKSLDEIIGSRKKPARARITNTRRAAGPRRVAKNAVAGRRVALTQRNVRARVQRAAAPVNAAQRVAALLQNTKEARVNVEGLPREIKQDAVREFFSSEVGGVQRVLLSYNERGNSTGMATITFRNGEMAKRAVAKFNGAPIDGGRSRLKLNLIIDPTAQPVRTLNERITALPRGVPSQRGQQRPHQRGQQRPQQRGQQKPQQRGQQRAPSRKAAAAKAEKQKRREKPVKKSLEELDKEMADYFEEKK</sequence>
<protein>
    <recommendedName>
        <fullName evidence="4">RRM domain-containing protein</fullName>
    </recommendedName>
</protein>
<proteinExistence type="predicted"/>
<dbReference type="PANTHER" id="PTHR19965:SF35">
    <property type="entry name" value="RNA ANNEALING PROTEIN YRA1"/>
    <property type="match status" value="1"/>
</dbReference>
<evidence type="ECO:0000259" key="4">
    <source>
        <dbReference type="PROSITE" id="PS50102"/>
    </source>
</evidence>
<dbReference type="PANTHER" id="PTHR19965">
    <property type="entry name" value="RNA AND EXPORT FACTOR BINDING PROTEIN"/>
    <property type="match status" value="1"/>
</dbReference>
<dbReference type="Pfam" id="PF00076">
    <property type="entry name" value="RRM_1"/>
    <property type="match status" value="1"/>
</dbReference>
<dbReference type="Gene3D" id="3.30.70.330">
    <property type="match status" value="1"/>
</dbReference>
<organism evidence="5 6">
    <name type="scientific">Tetrapisispora phaffii (strain ATCC 24235 / CBS 4417 / NBRC 1672 / NRRL Y-8282 / UCD 70-5)</name>
    <name type="common">Yeast</name>
    <name type="synonym">Fabospora phaffii</name>
    <dbReference type="NCBI Taxonomy" id="1071381"/>
    <lineage>
        <taxon>Eukaryota</taxon>
        <taxon>Fungi</taxon>
        <taxon>Dikarya</taxon>
        <taxon>Ascomycota</taxon>
        <taxon>Saccharomycotina</taxon>
        <taxon>Saccharomycetes</taxon>
        <taxon>Saccharomycetales</taxon>
        <taxon>Saccharomycetaceae</taxon>
        <taxon>Tetrapisispora</taxon>
    </lineage>
</organism>
<dbReference type="GO" id="GO:0071667">
    <property type="term" value="F:DNA/RNA hybrid binding"/>
    <property type="evidence" value="ECO:0007669"/>
    <property type="project" value="EnsemblFungi"/>
</dbReference>
<dbReference type="eggNOG" id="KOG0533">
    <property type="taxonomic scope" value="Eukaryota"/>
</dbReference>
<dbReference type="AlphaFoldDB" id="G8BTM4"/>
<feature type="region of interest" description="Disordered" evidence="3">
    <location>
        <begin position="177"/>
        <end position="238"/>
    </location>
</feature>
<evidence type="ECO:0000256" key="2">
    <source>
        <dbReference type="PROSITE-ProRule" id="PRU00176"/>
    </source>
</evidence>
<dbReference type="HOGENOM" id="CLU_052367_2_1_1"/>
<dbReference type="GO" id="GO:0000346">
    <property type="term" value="C:transcription export complex"/>
    <property type="evidence" value="ECO:0007669"/>
    <property type="project" value="EnsemblFungi"/>
</dbReference>
<evidence type="ECO:0000313" key="6">
    <source>
        <dbReference type="Proteomes" id="UP000005666"/>
    </source>
</evidence>
<dbReference type="InterPro" id="IPR051229">
    <property type="entry name" value="ALYREF_mRNA_export"/>
</dbReference>
<dbReference type="SMART" id="SM00360">
    <property type="entry name" value="RRM"/>
    <property type="match status" value="1"/>
</dbReference>